<dbReference type="InterPro" id="IPR028098">
    <property type="entry name" value="Glyco_trans_4-like_N"/>
</dbReference>
<evidence type="ECO:0000259" key="4">
    <source>
        <dbReference type="Pfam" id="PF13579"/>
    </source>
</evidence>
<evidence type="ECO:0000256" key="2">
    <source>
        <dbReference type="ARBA" id="ARBA00022679"/>
    </source>
</evidence>
<dbReference type="PANTHER" id="PTHR45947:SF3">
    <property type="entry name" value="SULFOQUINOVOSYL TRANSFERASE SQD2"/>
    <property type="match status" value="1"/>
</dbReference>
<feature type="domain" description="Glycosyl transferase family 1" evidence="3">
    <location>
        <begin position="211"/>
        <end position="333"/>
    </location>
</feature>
<comment type="caution">
    <text evidence="5">The sequence shown here is derived from an EMBL/GenBank/DDBJ whole genome shotgun (WGS) entry which is preliminary data.</text>
</comment>
<evidence type="ECO:0000259" key="3">
    <source>
        <dbReference type="Pfam" id="PF00534"/>
    </source>
</evidence>
<dbReference type="EMBL" id="VIWY01000007">
    <property type="protein sequence ID" value="TWG10624.1"/>
    <property type="molecule type" value="Genomic_DNA"/>
</dbReference>
<evidence type="ECO:0000313" key="5">
    <source>
        <dbReference type="EMBL" id="TWG10624.1"/>
    </source>
</evidence>
<dbReference type="OrthoDB" id="9806887at2"/>
<dbReference type="Gene3D" id="3.40.50.2000">
    <property type="entry name" value="Glycogen Phosphorylase B"/>
    <property type="match status" value="2"/>
</dbReference>
<feature type="domain" description="Glycosyltransferase subfamily 4-like N-terminal" evidence="4">
    <location>
        <begin position="34"/>
        <end position="194"/>
    </location>
</feature>
<proteinExistence type="predicted"/>
<keyword evidence="1" id="KW-0328">Glycosyltransferase</keyword>
<dbReference type="GO" id="GO:0016757">
    <property type="term" value="F:glycosyltransferase activity"/>
    <property type="evidence" value="ECO:0007669"/>
    <property type="project" value="UniProtKB-KW"/>
</dbReference>
<sequence length="386" mass="41612">MSTTTPDETRLRSPRTGGPLRVLEVSTRYLPDMGGIETHVDEVSRRLAARGDIHLTVLTSDRTRSYPHRERRDGFEVRRVPAWPSTRDYYLAPGILRGVLAERWDLVHVQGIHTPVPLLAMLAARRARTPYVVTLHTGGHSSTARHAMRSLQWQLAGPLLRQARHVVAVSRAEGRLFQRLAGVPAGRMSVIRNGGGLPPARSTVDPVPGRLVSIGRLERYKGHHRVIEALPYILRQVPHAHLDILGAGPYEAQLRRIADGLGVAAAVTIRAIPPNDRDGMAAALGAAQVIAAFSDYEAHPVAVMEALTTGRPVVGYDVAGMADLVEDGLVTGLRPGTPPEVAARALLDAMGGPGRPLDSLPTWDGCADALAEVYRAAVGPRAASVR</sequence>
<dbReference type="GO" id="GO:1901137">
    <property type="term" value="P:carbohydrate derivative biosynthetic process"/>
    <property type="evidence" value="ECO:0007669"/>
    <property type="project" value="UniProtKB-ARBA"/>
</dbReference>
<keyword evidence="2 5" id="KW-0808">Transferase</keyword>
<reference evidence="5 6" key="1">
    <citation type="submission" date="2019-06" db="EMBL/GenBank/DDBJ databases">
        <title>Sequencing the genomes of 1000 actinobacteria strains.</title>
        <authorList>
            <person name="Klenk H.-P."/>
        </authorList>
    </citation>
    <scope>NUCLEOTIDE SEQUENCE [LARGE SCALE GENOMIC DNA]</scope>
    <source>
        <strain evidence="5 6">DSM 43866</strain>
    </source>
</reference>
<name>A0A561VGB5_ACTTI</name>
<dbReference type="Pfam" id="PF00534">
    <property type="entry name" value="Glycos_transf_1"/>
    <property type="match status" value="1"/>
</dbReference>
<dbReference type="RefSeq" id="WP_122976637.1">
    <property type="nucleotide sequence ID" value="NZ_BOMX01000126.1"/>
</dbReference>
<dbReference type="SUPFAM" id="SSF53756">
    <property type="entry name" value="UDP-Glycosyltransferase/glycogen phosphorylase"/>
    <property type="match status" value="1"/>
</dbReference>
<dbReference type="PANTHER" id="PTHR45947">
    <property type="entry name" value="SULFOQUINOVOSYL TRANSFERASE SQD2"/>
    <property type="match status" value="1"/>
</dbReference>
<organism evidence="5 6">
    <name type="scientific">Actinoplanes teichomyceticus</name>
    <dbReference type="NCBI Taxonomy" id="1867"/>
    <lineage>
        <taxon>Bacteria</taxon>
        <taxon>Bacillati</taxon>
        <taxon>Actinomycetota</taxon>
        <taxon>Actinomycetes</taxon>
        <taxon>Micromonosporales</taxon>
        <taxon>Micromonosporaceae</taxon>
        <taxon>Actinoplanes</taxon>
    </lineage>
</organism>
<dbReference type="InterPro" id="IPR050194">
    <property type="entry name" value="Glycosyltransferase_grp1"/>
</dbReference>
<dbReference type="InterPro" id="IPR001296">
    <property type="entry name" value="Glyco_trans_1"/>
</dbReference>
<dbReference type="Pfam" id="PF13579">
    <property type="entry name" value="Glyco_trans_4_4"/>
    <property type="match status" value="1"/>
</dbReference>
<dbReference type="AlphaFoldDB" id="A0A561VGB5"/>
<protein>
    <submittedName>
        <fullName evidence="5">Glycosyltransferase involved in cell wall biosynthesis</fullName>
    </submittedName>
</protein>
<evidence type="ECO:0000256" key="1">
    <source>
        <dbReference type="ARBA" id="ARBA00022676"/>
    </source>
</evidence>
<dbReference type="CDD" id="cd03801">
    <property type="entry name" value="GT4_PimA-like"/>
    <property type="match status" value="1"/>
</dbReference>
<evidence type="ECO:0000313" key="6">
    <source>
        <dbReference type="Proteomes" id="UP000320239"/>
    </source>
</evidence>
<keyword evidence="6" id="KW-1185">Reference proteome</keyword>
<accession>A0A561VGB5</accession>
<gene>
    <name evidence="5" type="ORF">FHX34_107116</name>
</gene>
<dbReference type="Proteomes" id="UP000320239">
    <property type="component" value="Unassembled WGS sequence"/>
</dbReference>